<dbReference type="InterPro" id="IPR021994">
    <property type="entry name" value="DUF3592"/>
</dbReference>
<sequence>MSAKSRTKITMPRKTANWRIRFADQRFWSVRDVLLMVAASFEYGGFRICAVLLPDCLDKYTAFLACYKPGNAGDPPLAFPRPRLYGPQQKGPPLLTGMHTRMIMDTGRHALHPRLKPVMRVITVSRWMLFSTVVLLAVVFAVLYIIHPGRVLLIAAAITLPLMSVLFLVLDRLVMKTVIRRIHSTSTLMLSTQPEAMVMQPTGVSLMQGHIVELRKQDTALDSPPWGLACITTSGQKYLGRKPREVLVYHDAADRESRLALDGGKQIFWGTLTTAEQREQGRRSLNRVLLLVLALLVGIGMLFYVQSDMRMDAVRENLRLAEQSAHWPSVPGVVQSSGVEKRKVSRGRSKVTAYAAEVTYQYTVAGDTYTGSIIRFCYAPTRSLQTAREEAAQYPAGGSVTVAYDPAAPGLGVLQPGYTDACQADAREIRVGGIAMTGMMILVIAIFAAVMWWQNKCYTRTAARLARYGIRF</sequence>
<comment type="caution">
    <text evidence="3">The sequence shown here is derived from an EMBL/GenBank/DDBJ whole genome shotgun (WGS) entry which is preliminary data.</text>
</comment>
<name>A0A6P1ZLQ8_9BACT</name>
<feature type="domain" description="DUF3592" evidence="2">
    <location>
        <begin position="330"/>
        <end position="418"/>
    </location>
</feature>
<feature type="transmembrane region" description="Helical" evidence="1">
    <location>
        <begin position="124"/>
        <end position="146"/>
    </location>
</feature>
<proteinExistence type="predicted"/>
<dbReference type="EMBL" id="QMIF01000003">
    <property type="protein sequence ID" value="TVM34988.1"/>
    <property type="molecule type" value="Genomic_DNA"/>
</dbReference>
<keyword evidence="1" id="KW-0812">Transmembrane</keyword>
<feature type="transmembrane region" description="Helical" evidence="1">
    <location>
        <begin position="288"/>
        <end position="305"/>
    </location>
</feature>
<evidence type="ECO:0000313" key="4">
    <source>
        <dbReference type="Proteomes" id="UP000434052"/>
    </source>
</evidence>
<feature type="transmembrane region" description="Helical" evidence="1">
    <location>
        <begin position="434"/>
        <end position="453"/>
    </location>
</feature>
<evidence type="ECO:0000256" key="1">
    <source>
        <dbReference type="SAM" id="Phobius"/>
    </source>
</evidence>
<keyword evidence="1" id="KW-0472">Membrane</keyword>
<protein>
    <recommendedName>
        <fullName evidence="2">DUF3592 domain-containing protein</fullName>
    </recommendedName>
</protein>
<reference evidence="3 4" key="1">
    <citation type="submission" date="2018-06" db="EMBL/GenBank/DDBJ databases">
        <title>Complete genome of Desulfovibrio marinus P48SEP.</title>
        <authorList>
            <person name="Crispim J.S."/>
            <person name="Vidigal P.M.P."/>
            <person name="Silva L.C.F."/>
            <person name="Araujo L.C."/>
            <person name="Laguardia C.N."/>
            <person name="Dias R.S."/>
            <person name="Sousa M.P."/>
            <person name="Paula S.O."/>
            <person name="Silva C."/>
        </authorList>
    </citation>
    <scope>NUCLEOTIDE SEQUENCE [LARGE SCALE GENOMIC DNA]</scope>
    <source>
        <strain evidence="3 4">P48SEP</strain>
    </source>
</reference>
<gene>
    <name evidence="3" type="ORF">DQK91_06145</name>
</gene>
<feature type="transmembrane region" description="Helical" evidence="1">
    <location>
        <begin position="152"/>
        <end position="170"/>
    </location>
</feature>
<dbReference type="AlphaFoldDB" id="A0A6P1ZLQ8"/>
<dbReference type="OrthoDB" id="13503at2"/>
<accession>A0A6P1ZLQ8</accession>
<dbReference type="Pfam" id="PF12158">
    <property type="entry name" value="DUF3592"/>
    <property type="match status" value="1"/>
</dbReference>
<dbReference type="Proteomes" id="UP000434052">
    <property type="component" value="Unassembled WGS sequence"/>
</dbReference>
<evidence type="ECO:0000259" key="2">
    <source>
        <dbReference type="Pfam" id="PF12158"/>
    </source>
</evidence>
<evidence type="ECO:0000313" key="3">
    <source>
        <dbReference type="EMBL" id="TVM34988.1"/>
    </source>
</evidence>
<organism evidence="3 4">
    <name type="scientific">Oceanidesulfovibrio marinus</name>
    <dbReference type="NCBI Taxonomy" id="370038"/>
    <lineage>
        <taxon>Bacteria</taxon>
        <taxon>Pseudomonadati</taxon>
        <taxon>Thermodesulfobacteriota</taxon>
        <taxon>Desulfovibrionia</taxon>
        <taxon>Desulfovibrionales</taxon>
        <taxon>Desulfovibrionaceae</taxon>
        <taxon>Oceanidesulfovibrio</taxon>
    </lineage>
</organism>
<keyword evidence="1" id="KW-1133">Transmembrane helix</keyword>